<feature type="compositionally biased region" description="Polar residues" evidence="2">
    <location>
        <begin position="1052"/>
        <end position="1070"/>
    </location>
</feature>
<dbReference type="Proteomes" id="UP000887575">
    <property type="component" value="Unassembled WGS sequence"/>
</dbReference>
<evidence type="ECO:0000256" key="2">
    <source>
        <dbReference type="SAM" id="MobiDB-lite"/>
    </source>
</evidence>
<evidence type="ECO:0000259" key="3">
    <source>
        <dbReference type="PROSITE" id="PS51425"/>
    </source>
</evidence>
<organism evidence="4 5">
    <name type="scientific">Mesorhabditis belari</name>
    <dbReference type="NCBI Taxonomy" id="2138241"/>
    <lineage>
        <taxon>Eukaryota</taxon>
        <taxon>Metazoa</taxon>
        <taxon>Ecdysozoa</taxon>
        <taxon>Nematoda</taxon>
        <taxon>Chromadorea</taxon>
        <taxon>Rhabditida</taxon>
        <taxon>Rhabditina</taxon>
        <taxon>Rhabditomorpha</taxon>
        <taxon>Rhabditoidea</taxon>
        <taxon>Rhabditidae</taxon>
        <taxon>Mesorhabditinae</taxon>
        <taxon>Mesorhabditis</taxon>
    </lineage>
</organism>
<dbReference type="GO" id="GO:0008278">
    <property type="term" value="C:cohesin complex"/>
    <property type="evidence" value="ECO:0007669"/>
    <property type="project" value="TreeGrafter"/>
</dbReference>
<dbReference type="InterPro" id="IPR056396">
    <property type="entry name" value="HEAT_SCC3-SA"/>
</dbReference>
<dbReference type="Pfam" id="PF24571">
    <property type="entry name" value="HEAT_SCC3-SA"/>
    <property type="match status" value="1"/>
</dbReference>
<dbReference type="GO" id="GO:0003682">
    <property type="term" value="F:chromatin binding"/>
    <property type="evidence" value="ECO:0007669"/>
    <property type="project" value="TreeGrafter"/>
</dbReference>
<proteinExistence type="inferred from homology"/>
<dbReference type="AlphaFoldDB" id="A0AAF3EF11"/>
<reference evidence="5" key="1">
    <citation type="submission" date="2024-02" db="UniProtKB">
        <authorList>
            <consortium name="WormBaseParasite"/>
        </authorList>
    </citation>
    <scope>IDENTIFICATION</scope>
</reference>
<evidence type="ECO:0000313" key="5">
    <source>
        <dbReference type="WBParaSite" id="MBELARI_LOCUS12488"/>
    </source>
</evidence>
<dbReference type="InterPro" id="IPR013721">
    <property type="entry name" value="STAG"/>
</dbReference>
<dbReference type="Pfam" id="PF21581">
    <property type="entry name" value="SCD"/>
    <property type="match status" value="1"/>
</dbReference>
<dbReference type="WBParaSite" id="MBELARI_LOCUS12488">
    <property type="protein sequence ID" value="MBELARI_LOCUS12488"/>
    <property type="gene ID" value="MBELARI_LOCUS12488"/>
</dbReference>
<keyword evidence="4" id="KW-1185">Reference proteome</keyword>
<dbReference type="GO" id="GO:0000785">
    <property type="term" value="C:chromatin"/>
    <property type="evidence" value="ECO:0007669"/>
    <property type="project" value="TreeGrafter"/>
</dbReference>
<dbReference type="Gene3D" id="1.25.10.10">
    <property type="entry name" value="Leucine-rich Repeat Variant"/>
    <property type="match status" value="1"/>
</dbReference>
<dbReference type="PANTHER" id="PTHR11199:SF0">
    <property type="entry name" value="LD34181P-RELATED"/>
    <property type="match status" value="1"/>
</dbReference>
<dbReference type="InterPro" id="IPR011989">
    <property type="entry name" value="ARM-like"/>
</dbReference>
<feature type="domain" description="SCD" evidence="3">
    <location>
        <begin position="308"/>
        <end position="393"/>
    </location>
</feature>
<protein>
    <recommendedName>
        <fullName evidence="3">SCD domain-containing protein</fullName>
    </recommendedName>
</protein>
<dbReference type="PANTHER" id="PTHR11199">
    <property type="entry name" value="STROMAL ANTIGEN"/>
    <property type="match status" value="1"/>
</dbReference>
<dbReference type="InterPro" id="IPR016024">
    <property type="entry name" value="ARM-type_fold"/>
</dbReference>
<evidence type="ECO:0000256" key="1">
    <source>
        <dbReference type="ARBA" id="ARBA00005486"/>
    </source>
</evidence>
<feature type="region of interest" description="Disordered" evidence="2">
    <location>
        <begin position="1045"/>
        <end position="1083"/>
    </location>
</feature>
<dbReference type="InterPro" id="IPR039662">
    <property type="entry name" value="Cohesin_Scc3/SA"/>
</dbReference>
<dbReference type="GO" id="GO:0007062">
    <property type="term" value="P:sister chromatid cohesion"/>
    <property type="evidence" value="ECO:0007669"/>
    <property type="project" value="UniProtKB-ARBA"/>
</dbReference>
<dbReference type="InterPro" id="IPR020839">
    <property type="entry name" value="SCD"/>
</dbReference>
<feature type="region of interest" description="Disordered" evidence="2">
    <location>
        <begin position="19"/>
        <end position="95"/>
    </location>
</feature>
<comment type="similarity">
    <text evidence="1">Belongs to the SCC3 family.</text>
</comment>
<accession>A0AAF3EF11</accession>
<dbReference type="SUPFAM" id="SSF48371">
    <property type="entry name" value="ARM repeat"/>
    <property type="match status" value="1"/>
</dbReference>
<dbReference type="PROSITE" id="PS51425">
    <property type="entry name" value="SCD"/>
    <property type="match status" value="1"/>
</dbReference>
<dbReference type="GO" id="GO:0005634">
    <property type="term" value="C:nucleus"/>
    <property type="evidence" value="ECO:0007669"/>
    <property type="project" value="TreeGrafter"/>
</dbReference>
<sequence>MDSSTPNRMTTRGIVRNYAELGGESSRNNSTEVDNNDGVFRVPTTPFRGRKRKVPLDGLGEGGEIPKRGRPRGGISTRGGRGGARRSGGKLTEDGGLLGAVKHGGDFKKVVEEWINNYEANPDDALTELLQFFLSSSGCRGKLTGDMLLKLEYSEIVRHMTEEFDEESGDYPMVMTGAQWKRFRGNFSQMIMTLVAECKHSIIFNNQMMDSVIQLLTTLADSQVRAFRHTATFAAMTLSSALVDVTLELVENKAKNERQIEAEQAKLKAMGGSGNNDKLDVLIARKTELKEHAQDVSDMLQYIFKSVFVHRYRDCLPDIRSICINELGKWMIVYPEHFLDDSYLKYIGWSLHDKMPEVRFKCLEALLPLYNRQEIVGKLELFSNKFKERLVSMVMDKHLDTAVKACELMSAIYRAFPTLLTKDDCVPIYELVYTNYRPLAVAAGEFLNVKVFPNAAPAGSDPKTSQNKELLLDLIRFFIEGECHEHGAYLVDALIDSNEIVKDWGSYIELLKNDEAAQCDAQIIEIMCCSIKQAATGDHPVGRAMAKRGPQAANSREARQLADERTKISEVFIPQLPLLLQTYIADREKVCNLVVLPLYFQLEMYVAGQLTQHAAELMKALENVVERHPDRDVLAQVAEVINHLSSYSGTAQVTETARIKLVDGVALQVGLQVDRLEKDEVIDEDDEAAMKSAFRKLVGFASHIDTGKKDVFDRCIQVTTWEEGRAPSEVVQLCVQYMCLVLNWDLQRIIHDIEPNRNDALKKLSKRVANFFTCCEQIMMEHVSGLETTYLAMCDALLIFNEHLAERNDNWKGLVFKMDQKLLRRLKTYVVDNVFSQASTQFDQQEQLEMMMKRRRLLANYGKLVIYGVLPIGEAAEIFEQYVKYYQDFGDIMKMIISKCRDAEMLSTASAVGKALQMAYERLRSTSKTPHVDPLSEDFAQLHELARRLSSIFGNDHLRNRESIAKIHRDGIIFALEISGGRASKNPTNVSFLEVIQEFSQKLLRQDKECIRRYLEKHALAMGRIPTESPLWSSYALYKDSLKERNPDDVSSVRSFSTSIASSKAPSVTPTKRGRSSRNRMEE</sequence>
<evidence type="ECO:0000313" key="4">
    <source>
        <dbReference type="Proteomes" id="UP000887575"/>
    </source>
</evidence>
<name>A0AAF3EF11_9BILA</name>
<dbReference type="Pfam" id="PF08514">
    <property type="entry name" value="STAG"/>
    <property type="match status" value="1"/>
</dbReference>
<feature type="compositionally biased region" description="Basic residues" evidence="2">
    <location>
        <begin position="1072"/>
        <end position="1083"/>
    </location>
</feature>